<dbReference type="InterPro" id="IPR007568">
    <property type="entry name" value="RTA1"/>
</dbReference>
<dbReference type="AlphaFoldDB" id="A0A9Q5HS80"/>
<keyword evidence="7" id="KW-1185">Reference proteome</keyword>
<evidence type="ECO:0000256" key="2">
    <source>
        <dbReference type="ARBA" id="ARBA00022692"/>
    </source>
</evidence>
<dbReference type="GO" id="GO:0016020">
    <property type="term" value="C:membrane"/>
    <property type="evidence" value="ECO:0007669"/>
    <property type="project" value="UniProtKB-SubCell"/>
</dbReference>
<comment type="caution">
    <text evidence="6">The sequence shown here is derived from an EMBL/GenBank/DDBJ whole genome shotgun (WGS) entry which is preliminary data.</text>
</comment>
<feature type="transmembrane region" description="Helical" evidence="5">
    <location>
        <begin position="75"/>
        <end position="97"/>
    </location>
</feature>
<dbReference type="OrthoDB" id="3358017at2759"/>
<sequence length="174" mass="19162">MFLFVAPAVSLYCIFNYQVWGKLMAAFATGRGKYSLVRHDLAIRALELADIASFTARGGGASLQATIDHQDTRRIVSLGGVFSQNITYGLFVLLVVYSHLPNGIPAHGAHSNDGKLVTEEKWLYMFDAISMYIASLVYAVLFPGTLIQKAQDAADYSEISMVASRSESRDRLYP</sequence>
<comment type="subcellular location">
    <subcellularLocation>
        <location evidence="1">Membrane</location>
        <topology evidence="1">Multi-pass membrane protein</topology>
    </subcellularLocation>
</comment>
<dbReference type="EMBL" id="LNZH02000213">
    <property type="protein sequence ID" value="OCB84862.1"/>
    <property type="molecule type" value="Genomic_DNA"/>
</dbReference>
<organism evidence="6 7">
    <name type="scientific">Sanghuangporus baumii</name>
    <name type="common">Phellinus baumii</name>
    <dbReference type="NCBI Taxonomy" id="108892"/>
    <lineage>
        <taxon>Eukaryota</taxon>
        <taxon>Fungi</taxon>
        <taxon>Dikarya</taxon>
        <taxon>Basidiomycota</taxon>
        <taxon>Agaricomycotina</taxon>
        <taxon>Agaricomycetes</taxon>
        <taxon>Hymenochaetales</taxon>
        <taxon>Hymenochaetaceae</taxon>
        <taxon>Sanghuangporus</taxon>
    </lineage>
</organism>
<dbReference type="PANTHER" id="PTHR31465:SF1">
    <property type="entry name" value="PROTEIN RTA1-RELATED"/>
    <property type="match status" value="1"/>
</dbReference>
<proteinExistence type="predicted"/>
<evidence type="ECO:0000256" key="4">
    <source>
        <dbReference type="ARBA" id="ARBA00023136"/>
    </source>
</evidence>
<evidence type="ECO:0000256" key="5">
    <source>
        <dbReference type="SAM" id="Phobius"/>
    </source>
</evidence>
<dbReference type="Proteomes" id="UP000757232">
    <property type="component" value="Unassembled WGS sequence"/>
</dbReference>
<keyword evidence="3 5" id="KW-1133">Transmembrane helix</keyword>
<dbReference type="PANTHER" id="PTHR31465">
    <property type="entry name" value="PROTEIN RTA1-RELATED"/>
    <property type="match status" value="1"/>
</dbReference>
<name>A0A9Q5HS80_SANBA</name>
<evidence type="ECO:0000313" key="7">
    <source>
        <dbReference type="Proteomes" id="UP000757232"/>
    </source>
</evidence>
<evidence type="ECO:0000313" key="6">
    <source>
        <dbReference type="EMBL" id="OCB84862.1"/>
    </source>
</evidence>
<gene>
    <name evidence="6" type="ORF">A7U60_g8083</name>
</gene>
<keyword evidence="4 5" id="KW-0472">Membrane</keyword>
<dbReference type="Pfam" id="PF04479">
    <property type="entry name" value="RTA1"/>
    <property type="match status" value="1"/>
</dbReference>
<feature type="transmembrane region" description="Helical" evidence="5">
    <location>
        <begin position="122"/>
        <end position="141"/>
    </location>
</feature>
<evidence type="ECO:0000256" key="3">
    <source>
        <dbReference type="ARBA" id="ARBA00022989"/>
    </source>
</evidence>
<evidence type="ECO:0000256" key="1">
    <source>
        <dbReference type="ARBA" id="ARBA00004141"/>
    </source>
</evidence>
<keyword evidence="2 5" id="KW-0812">Transmembrane</keyword>
<reference evidence="6" key="1">
    <citation type="submission" date="2016-06" db="EMBL/GenBank/DDBJ databases">
        <title>Draft Genome sequence of the fungus Inonotus baumii.</title>
        <authorList>
            <person name="Zhu H."/>
            <person name="Lin W."/>
        </authorList>
    </citation>
    <scope>NUCLEOTIDE SEQUENCE</scope>
    <source>
        <strain evidence="6">821</strain>
    </source>
</reference>
<accession>A0A9Q5HS80</accession>
<protein>
    <submittedName>
        <fullName evidence="6">RTA1 like protein</fullName>
    </submittedName>
</protein>